<dbReference type="Pfam" id="PF00263">
    <property type="entry name" value="Secretin"/>
    <property type="match status" value="1"/>
</dbReference>
<organism evidence="7 8">
    <name type="scientific">Desulfofustis glycolicus DSM 9705</name>
    <dbReference type="NCBI Taxonomy" id="1121409"/>
    <lineage>
        <taxon>Bacteria</taxon>
        <taxon>Pseudomonadati</taxon>
        <taxon>Thermodesulfobacteriota</taxon>
        <taxon>Desulfobulbia</taxon>
        <taxon>Desulfobulbales</taxon>
        <taxon>Desulfocapsaceae</taxon>
        <taxon>Desulfofustis</taxon>
    </lineage>
</organism>
<dbReference type="AlphaFoldDB" id="A0A1M5SEV8"/>
<dbReference type="EMBL" id="FQXS01000001">
    <property type="protein sequence ID" value="SHH37142.1"/>
    <property type="molecule type" value="Genomic_DNA"/>
</dbReference>
<dbReference type="InterPro" id="IPR050810">
    <property type="entry name" value="Bact_Secretion_Sys_Channel"/>
</dbReference>
<dbReference type="Proteomes" id="UP000184139">
    <property type="component" value="Unassembled WGS sequence"/>
</dbReference>
<protein>
    <submittedName>
        <fullName evidence="7">Type II secretory pathway component GspD/PulD (Secretin)</fullName>
    </submittedName>
</protein>
<evidence type="ECO:0000256" key="2">
    <source>
        <dbReference type="ARBA" id="ARBA00022729"/>
    </source>
</evidence>
<dbReference type="OrthoDB" id="9775455at2"/>
<dbReference type="RefSeq" id="WP_073373069.1">
    <property type="nucleotide sequence ID" value="NZ_FQXS01000001.1"/>
</dbReference>
<feature type="domain" description="Type II/III secretion system secretin-like" evidence="6">
    <location>
        <begin position="388"/>
        <end position="551"/>
    </location>
</feature>
<dbReference type="PRINTS" id="PR00811">
    <property type="entry name" value="BCTERIALGSPD"/>
</dbReference>
<evidence type="ECO:0000256" key="3">
    <source>
        <dbReference type="ARBA" id="ARBA00023136"/>
    </source>
</evidence>
<dbReference type="GO" id="GO:0016020">
    <property type="term" value="C:membrane"/>
    <property type="evidence" value="ECO:0007669"/>
    <property type="project" value="UniProtKB-SubCell"/>
</dbReference>
<reference evidence="7 8" key="1">
    <citation type="submission" date="2016-11" db="EMBL/GenBank/DDBJ databases">
        <authorList>
            <person name="Jaros S."/>
            <person name="Januszkiewicz K."/>
            <person name="Wedrychowicz H."/>
        </authorList>
    </citation>
    <scope>NUCLEOTIDE SEQUENCE [LARGE SCALE GENOMIC DNA]</scope>
    <source>
        <strain evidence="7 8">DSM 9705</strain>
    </source>
</reference>
<comment type="similarity">
    <text evidence="4">Belongs to the bacterial secretin family.</text>
</comment>
<dbReference type="InterPro" id="IPR001775">
    <property type="entry name" value="GspD/PilQ"/>
</dbReference>
<dbReference type="InterPro" id="IPR004846">
    <property type="entry name" value="T2SS/T3SS_dom"/>
</dbReference>
<comment type="subcellular location">
    <subcellularLocation>
        <location evidence="1">Membrane</location>
    </subcellularLocation>
</comment>
<evidence type="ECO:0000313" key="8">
    <source>
        <dbReference type="Proteomes" id="UP000184139"/>
    </source>
</evidence>
<dbReference type="STRING" id="1121409.SAMN02745124_00318"/>
<evidence type="ECO:0000259" key="6">
    <source>
        <dbReference type="Pfam" id="PF00263"/>
    </source>
</evidence>
<dbReference type="PANTHER" id="PTHR30332:SF24">
    <property type="entry name" value="SECRETIN GSPD-RELATED"/>
    <property type="match status" value="1"/>
</dbReference>
<feature type="chain" id="PRO_5012816094" evidence="5">
    <location>
        <begin position="32"/>
        <end position="555"/>
    </location>
</feature>
<proteinExistence type="inferred from homology"/>
<feature type="signal peptide" evidence="5">
    <location>
        <begin position="1"/>
        <end position="31"/>
    </location>
</feature>
<dbReference type="GO" id="GO:0009306">
    <property type="term" value="P:protein secretion"/>
    <property type="evidence" value="ECO:0007669"/>
    <property type="project" value="InterPro"/>
</dbReference>
<evidence type="ECO:0000256" key="5">
    <source>
        <dbReference type="SAM" id="SignalP"/>
    </source>
</evidence>
<dbReference type="GO" id="GO:0015627">
    <property type="term" value="C:type II protein secretion system complex"/>
    <property type="evidence" value="ECO:0007669"/>
    <property type="project" value="TreeGrafter"/>
</dbReference>
<dbReference type="PANTHER" id="PTHR30332">
    <property type="entry name" value="PROBABLE GENERAL SECRETION PATHWAY PROTEIN D"/>
    <property type="match status" value="1"/>
</dbReference>
<name>A0A1M5SEV8_9BACT</name>
<evidence type="ECO:0000256" key="1">
    <source>
        <dbReference type="ARBA" id="ARBA00004370"/>
    </source>
</evidence>
<keyword evidence="8" id="KW-1185">Reference proteome</keyword>
<keyword evidence="3" id="KW-0472">Membrane</keyword>
<evidence type="ECO:0000256" key="4">
    <source>
        <dbReference type="RuleBase" id="RU004003"/>
    </source>
</evidence>
<sequence>MKKPAHKTPLPLTIITALLLLLTATSTPAMQTVQTGDPRHNPDNYISVDFDNAPLKEVIFTIADYAGAPFVFNDLGDLLISWTQRDIYKHDVITAFTAAVTAIGLTCQLIDGPNPFYLIKQDSQLTQGGAEHATGIYHLQNISAEAVKDAAEILYGQKLSVGFFEGNQTVAFSGSTGLVQDFSKLLQQIDRPLDDDLEVIRLKHISVRTGLKALADLQVLESNSFFPDHWNSSILVRGTAHQRSVARLALNAIDQPQEGWVDQVAFVHTTGVDQATEILTGLYNQLEIRTIGSNRLLISGPADQVDKATATLTRIDGTGLQVKVEAIIAYLTDREFKELGLRLSYENSSFFGAINNNILDTLITRNTGLLIDYFNDVLGLSFAAKDGNAHGEILSSPMLTVLNGQAARIHVGQNVPYLSRANFNQNDGQDTGTSIERQDVGITFRVQPYIEPDGDFIHLTVDQVVSNVTGDSALGQQAVDIIFDKKEISSTVLVADGDTIFLGGLRTEETGKATDHIPFLSALPIIGQLFTYDADQHEQRHLIVSLRVNVIEKNS</sequence>
<gene>
    <name evidence="7" type="ORF">SAMN02745124_00318</name>
</gene>
<keyword evidence="2 5" id="KW-0732">Signal</keyword>
<evidence type="ECO:0000313" key="7">
    <source>
        <dbReference type="EMBL" id="SHH37142.1"/>
    </source>
</evidence>
<accession>A0A1M5SEV8</accession>